<comment type="caution">
    <text evidence="11">The sequence shown here is derived from an EMBL/GenBank/DDBJ whole genome shotgun (WGS) entry which is preliminary data.</text>
</comment>
<keyword evidence="4" id="KW-0443">Lipid metabolism</keyword>
<feature type="domain" description="Acyl-CoA thioesterase-like N-terminal HotDog" evidence="10">
    <location>
        <begin position="34"/>
        <end position="108"/>
    </location>
</feature>
<comment type="similarity">
    <text evidence="1">Belongs to the C/M/P thioester hydrolase family.</text>
</comment>
<dbReference type="PANTHER" id="PTHR11066:SF34">
    <property type="entry name" value="ACYL-COENZYME A THIOESTERASE 8"/>
    <property type="match status" value="1"/>
</dbReference>
<dbReference type="CDD" id="cd03445">
    <property type="entry name" value="Thioesterase_II_repeat2"/>
    <property type="match status" value="1"/>
</dbReference>
<dbReference type="PANTHER" id="PTHR11066">
    <property type="entry name" value="ACYL-COA THIOESTERASE"/>
    <property type="match status" value="1"/>
</dbReference>
<evidence type="ECO:0000259" key="10">
    <source>
        <dbReference type="Pfam" id="PF13622"/>
    </source>
</evidence>
<dbReference type="GO" id="GO:0006637">
    <property type="term" value="P:acyl-CoA metabolic process"/>
    <property type="evidence" value="ECO:0007669"/>
    <property type="project" value="InterPro"/>
</dbReference>
<organism evidence="11 12">
    <name type="scientific">Photobacterium aquae</name>
    <dbReference type="NCBI Taxonomy" id="1195763"/>
    <lineage>
        <taxon>Bacteria</taxon>
        <taxon>Pseudomonadati</taxon>
        <taxon>Pseudomonadota</taxon>
        <taxon>Gammaproteobacteria</taxon>
        <taxon>Vibrionales</taxon>
        <taxon>Vibrionaceae</taxon>
        <taxon>Photobacterium</taxon>
    </lineage>
</organism>
<dbReference type="OrthoDB" id="9781019at2"/>
<comment type="subunit">
    <text evidence="2">Homotetramer.</text>
</comment>
<accession>A0A0J1HC62</accession>
<dbReference type="Gene3D" id="2.40.160.210">
    <property type="entry name" value="Acyl-CoA thioesterase, double hotdog domain"/>
    <property type="match status" value="1"/>
</dbReference>
<dbReference type="EC" id="3.1.2.20" evidence="5"/>
<evidence type="ECO:0000256" key="8">
    <source>
        <dbReference type="ARBA" id="ARBA00079653"/>
    </source>
</evidence>
<dbReference type="InterPro" id="IPR029069">
    <property type="entry name" value="HotDog_dom_sf"/>
</dbReference>
<comment type="catalytic activity">
    <reaction evidence="6">
        <text>a fatty acyl-CoA + H2O = a fatty acid + CoA + H(+)</text>
        <dbReference type="Rhea" id="RHEA:16781"/>
        <dbReference type="ChEBI" id="CHEBI:15377"/>
        <dbReference type="ChEBI" id="CHEBI:15378"/>
        <dbReference type="ChEBI" id="CHEBI:28868"/>
        <dbReference type="ChEBI" id="CHEBI:57287"/>
        <dbReference type="ChEBI" id="CHEBI:77636"/>
        <dbReference type="EC" id="3.1.2.20"/>
    </reaction>
    <physiologicalReaction direction="left-to-right" evidence="6">
        <dbReference type="Rhea" id="RHEA:16782"/>
    </physiologicalReaction>
</comment>
<dbReference type="InterPro" id="IPR003703">
    <property type="entry name" value="Acyl_CoA_thio"/>
</dbReference>
<dbReference type="PATRIC" id="fig|1195763.3.peg.724"/>
<reference evidence="11 12" key="1">
    <citation type="submission" date="2015-05" db="EMBL/GenBank/DDBJ databases">
        <title>Photobacterium galathea sp. nov.</title>
        <authorList>
            <person name="Machado H."/>
            <person name="Gram L."/>
        </authorList>
    </citation>
    <scope>NUCLEOTIDE SEQUENCE [LARGE SCALE GENOMIC DNA]</scope>
    <source>
        <strain evidence="11 12">CGMCC 1.12159</strain>
    </source>
</reference>
<dbReference type="AlphaFoldDB" id="A0A0J1HC62"/>
<dbReference type="InterPro" id="IPR049449">
    <property type="entry name" value="TesB_ACOT8-like_N"/>
</dbReference>
<dbReference type="GO" id="GO:0005829">
    <property type="term" value="C:cytosol"/>
    <property type="evidence" value="ECO:0007669"/>
    <property type="project" value="TreeGrafter"/>
</dbReference>
<dbReference type="CDD" id="cd03444">
    <property type="entry name" value="Thioesterase_II_repeat1"/>
    <property type="match status" value="1"/>
</dbReference>
<evidence type="ECO:0000256" key="7">
    <source>
        <dbReference type="ARBA" id="ARBA00071120"/>
    </source>
</evidence>
<dbReference type="STRING" id="1195763.ABT56_03350"/>
<dbReference type="Pfam" id="PF02551">
    <property type="entry name" value="Acyl_CoA_thio"/>
    <property type="match status" value="1"/>
</dbReference>
<evidence type="ECO:0000256" key="2">
    <source>
        <dbReference type="ARBA" id="ARBA00011881"/>
    </source>
</evidence>
<dbReference type="InterPro" id="IPR025652">
    <property type="entry name" value="TesB_C"/>
</dbReference>
<evidence type="ECO:0000313" key="12">
    <source>
        <dbReference type="Proteomes" id="UP000036097"/>
    </source>
</evidence>
<sequence>MSKELNELLTLLHLEQLEQGLFRGQSEHLGLPQVYGGQVMGQALSASKETVDEGRFLHSFHSYFLRPGDPLKPIIYDVETLRDGTSFSTRRVKAIQFGRPIFYLTASYQTEEEGFEHQSAMPDVPPVETLLNEQQLIGSIADRLPKATVEVFGRERPIEVRPVTVVNPLRPEINPPKQHFWIKANGSMPDDLRIHQYLLAYAADWGFLTTAMQPHGVSLLTPNSKVATVDHSMWFHRPFKMDEWLLYAIDSPSASGARGFVRGEIYNQQGELVASAVQEGLMRYRGKPTRK</sequence>
<evidence type="ECO:0000256" key="3">
    <source>
        <dbReference type="ARBA" id="ARBA00022801"/>
    </source>
</evidence>
<name>A0A0J1HC62_9GAMM</name>
<evidence type="ECO:0000256" key="4">
    <source>
        <dbReference type="ARBA" id="ARBA00023098"/>
    </source>
</evidence>
<dbReference type="NCBIfam" id="TIGR00189">
    <property type="entry name" value="tesB"/>
    <property type="match status" value="1"/>
</dbReference>
<dbReference type="FunFam" id="2.40.160.210:FF:000001">
    <property type="entry name" value="Acyl-CoA thioesterase II"/>
    <property type="match status" value="1"/>
</dbReference>
<proteinExistence type="inferred from homology"/>
<keyword evidence="12" id="KW-1185">Reference proteome</keyword>
<evidence type="ECO:0000256" key="1">
    <source>
        <dbReference type="ARBA" id="ARBA00006538"/>
    </source>
</evidence>
<dbReference type="InterPro" id="IPR042171">
    <property type="entry name" value="Acyl-CoA_hotdog"/>
</dbReference>
<evidence type="ECO:0000313" key="11">
    <source>
        <dbReference type="EMBL" id="KLV09243.1"/>
    </source>
</evidence>
<dbReference type="GO" id="GO:0009062">
    <property type="term" value="P:fatty acid catabolic process"/>
    <property type="evidence" value="ECO:0007669"/>
    <property type="project" value="TreeGrafter"/>
</dbReference>
<dbReference type="EMBL" id="LDOT01000002">
    <property type="protein sequence ID" value="KLV09243.1"/>
    <property type="molecule type" value="Genomic_DNA"/>
</dbReference>
<evidence type="ECO:0000256" key="6">
    <source>
        <dbReference type="ARBA" id="ARBA00050943"/>
    </source>
</evidence>
<dbReference type="Pfam" id="PF13622">
    <property type="entry name" value="4HBT_3"/>
    <property type="match status" value="1"/>
</dbReference>
<protein>
    <recommendedName>
        <fullName evidence="7">Acyl-CoA thioesterase 2</fullName>
        <ecNumber evidence="5">3.1.2.20</ecNumber>
    </recommendedName>
    <alternativeName>
        <fullName evidence="8">Thioesterase II</fullName>
    </alternativeName>
</protein>
<evidence type="ECO:0000256" key="5">
    <source>
        <dbReference type="ARBA" id="ARBA00038894"/>
    </source>
</evidence>
<dbReference type="GO" id="GO:0047617">
    <property type="term" value="F:fatty acyl-CoA hydrolase activity"/>
    <property type="evidence" value="ECO:0007669"/>
    <property type="project" value="UniProtKB-EC"/>
</dbReference>
<dbReference type="Proteomes" id="UP000036097">
    <property type="component" value="Unassembled WGS sequence"/>
</dbReference>
<feature type="domain" description="Acyl-CoA thioesterase 2 C-terminal" evidence="9">
    <location>
        <begin position="152"/>
        <end position="281"/>
    </location>
</feature>
<gene>
    <name evidence="11" type="ORF">ABT56_03350</name>
</gene>
<keyword evidence="3 11" id="KW-0378">Hydrolase</keyword>
<dbReference type="SUPFAM" id="SSF54637">
    <property type="entry name" value="Thioesterase/thiol ester dehydrase-isomerase"/>
    <property type="match status" value="2"/>
</dbReference>
<evidence type="ECO:0000259" key="9">
    <source>
        <dbReference type="Pfam" id="PF02551"/>
    </source>
</evidence>
<dbReference type="RefSeq" id="WP_047877403.1">
    <property type="nucleotide sequence ID" value="NZ_LDOT01000002.1"/>
</dbReference>